<sequence>NYSSLFCFFSLTEEPLKWKKSGITIVGGGDAGYQLNELHYPQGICINEENNYIYIADSSNNRIMQWKIGLNNGEIVAGGNEEDEDDIHQLLTPSDVIIDKYNNNSLIICDQDNRRVVRWFHQKEIDPQIIISGFMCIGLALDKDGSLYITIFDGVLRLNQGDKNGIIIAGGNGVGSDLNQLYDPTFILVDDNYSIYISDTRNHRIMKWDKDAKEGIIFAGGKDPNTFYRPRGIVMDHLGQLYIAETSYCRIIRWDEENKKAEAIVGGYSQGFSETELDEPMDLLFDKQGNLYIADYRNHRIQKFEIDSH</sequence>
<comment type="caution">
    <text evidence="5">The sequence shown here is derived from an EMBL/GenBank/DDBJ whole genome shotgun (WGS) entry which is preliminary data.</text>
</comment>
<evidence type="ECO:0000256" key="3">
    <source>
        <dbReference type="ARBA" id="ARBA00023180"/>
    </source>
</evidence>
<protein>
    <submittedName>
        <fullName evidence="5">Uncharacterized protein</fullName>
    </submittedName>
</protein>
<reference evidence="5" key="1">
    <citation type="submission" date="2021-02" db="EMBL/GenBank/DDBJ databases">
        <authorList>
            <person name="Nowell W R."/>
        </authorList>
    </citation>
    <scope>NUCLEOTIDE SEQUENCE</scope>
</reference>
<gene>
    <name evidence="5" type="ORF">VCS650_LOCUS42623</name>
</gene>
<dbReference type="Pfam" id="PF01436">
    <property type="entry name" value="NHL"/>
    <property type="match status" value="2"/>
</dbReference>
<dbReference type="EMBL" id="CAJNON010002361">
    <property type="protein sequence ID" value="CAF1508232.1"/>
    <property type="molecule type" value="Genomic_DNA"/>
</dbReference>
<keyword evidence="2" id="KW-0677">Repeat</keyword>
<dbReference type="InterPro" id="IPR001258">
    <property type="entry name" value="NHL_repeat"/>
</dbReference>
<evidence type="ECO:0000256" key="1">
    <source>
        <dbReference type="ARBA" id="ARBA00022729"/>
    </source>
</evidence>
<dbReference type="InterPro" id="IPR011042">
    <property type="entry name" value="6-blade_b-propeller_TolB-like"/>
</dbReference>
<name>A0A815TLW7_9BILA</name>
<dbReference type="AlphaFoldDB" id="A0A815TLW7"/>
<dbReference type="CDD" id="cd05819">
    <property type="entry name" value="NHL"/>
    <property type="match status" value="1"/>
</dbReference>
<dbReference type="Proteomes" id="UP000663891">
    <property type="component" value="Unassembled WGS sequence"/>
</dbReference>
<evidence type="ECO:0000256" key="2">
    <source>
        <dbReference type="ARBA" id="ARBA00022737"/>
    </source>
</evidence>
<evidence type="ECO:0000313" key="6">
    <source>
        <dbReference type="Proteomes" id="UP000663891"/>
    </source>
</evidence>
<dbReference type="PROSITE" id="PS51125">
    <property type="entry name" value="NHL"/>
    <property type="match status" value="1"/>
</dbReference>
<evidence type="ECO:0000313" key="5">
    <source>
        <dbReference type="EMBL" id="CAF1508232.1"/>
    </source>
</evidence>
<dbReference type="Gene3D" id="2.120.10.30">
    <property type="entry name" value="TolB, C-terminal domain"/>
    <property type="match status" value="3"/>
</dbReference>
<dbReference type="PANTHER" id="PTHR10680">
    <property type="entry name" value="PEPTIDYL-GLYCINE ALPHA-AMIDATING MONOOXYGENASE"/>
    <property type="match status" value="1"/>
</dbReference>
<keyword evidence="1" id="KW-0732">Signal</keyword>
<dbReference type="PANTHER" id="PTHR10680:SF14">
    <property type="entry name" value="PEPTIDYL-GLYCINE ALPHA-AMIDATING MONOOXYGENASE"/>
    <property type="match status" value="1"/>
</dbReference>
<dbReference type="SUPFAM" id="SSF101898">
    <property type="entry name" value="NHL repeat"/>
    <property type="match status" value="1"/>
</dbReference>
<keyword evidence="3" id="KW-0325">Glycoprotein</keyword>
<evidence type="ECO:0000256" key="4">
    <source>
        <dbReference type="PROSITE-ProRule" id="PRU00504"/>
    </source>
</evidence>
<organism evidence="5 6">
    <name type="scientific">Adineta steineri</name>
    <dbReference type="NCBI Taxonomy" id="433720"/>
    <lineage>
        <taxon>Eukaryota</taxon>
        <taxon>Metazoa</taxon>
        <taxon>Spiralia</taxon>
        <taxon>Gnathifera</taxon>
        <taxon>Rotifera</taxon>
        <taxon>Eurotatoria</taxon>
        <taxon>Bdelloidea</taxon>
        <taxon>Adinetida</taxon>
        <taxon>Adinetidae</taxon>
        <taxon>Adineta</taxon>
    </lineage>
</organism>
<accession>A0A815TLW7</accession>
<feature type="repeat" description="NHL" evidence="4">
    <location>
        <begin position="271"/>
        <end position="307"/>
    </location>
</feature>
<dbReference type="OrthoDB" id="507128at2759"/>
<feature type="non-terminal residue" evidence="5">
    <location>
        <position position="1"/>
    </location>
</feature>
<proteinExistence type="predicted"/>